<sequence length="245" mass="27197">MPPRVKLISLNVEGSQHLDLVLPFLEREMPDIATIQELNEEDIPRFSKALGGSSYLYGPMARQLRDGVSAVFGIGIFSRLSMRKKNIFYYHGGPESIPDSDFDKPETYSMTNRALAICDAEKEGVAFRIVTTHFTWSPEGQPTELQREDMRKVLWTLDASGEFVLTGDFNAPRGGEIFNTFAGHYKDNVPASYTTSIDGTLHRAGQLPYMVDGLFSTPGYTVSDVEMVSGLSDHCALRAMIGKTN</sequence>
<reference evidence="2 3" key="1">
    <citation type="journal article" date="2016" name="Nat. Commun.">
        <title>Thousands of microbial genomes shed light on interconnected biogeochemical processes in an aquifer system.</title>
        <authorList>
            <person name="Anantharaman K."/>
            <person name="Brown C.T."/>
            <person name="Hug L.A."/>
            <person name="Sharon I."/>
            <person name="Castelle C.J."/>
            <person name="Probst A.J."/>
            <person name="Thomas B.C."/>
            <person name="Singh A."/>
            <person name="Wilkins M.J."/>
            <person name="Karaoz U."/>
            <person name="Brodie E.L."/>
            <person name="Williams K.H."/>
            <person name="Hubbard S.S."/>
            <person name="Banfield J.F."/>
        </authorList>
    </citation>
    <scope>NUCLEOTIDE SEQUENCE [LARGE SCALE GENOMIC DNA]</scope>
</reference>
<dbReference type="EMBL" id="MFLP01000031">
    <property type="protein sequence ID" value="OGG69465.1"/>
    <property type="molecule type" value="Genomic_DNA"/>
</dbReference>
<proteinExistence type="predicted"/>
<dbReference type="SUPFAM" id="SSF56219">
    <property type="entry name" value="DNase I-like"/>
    <property type="match status" value="1"/>
</dbReference>
<organism evidence="2 3">
    <name type="scientific">Candidatus Kaiserbacteria bacterium RIFCSPHIGHO2_12_FULL_53_13</name>
    <dbReference type="NCBI Taxonomy" id="1798502"/>
    <lineage>
        <taxon>Bacteria</taxon>
        <taxon>Candidatus Kaiseribacteriota</taxon>
    </lineage>
</organism>
<dbReference type="Proteomes" id="UP000176689">
    <property type="component" value="Unassembled WGS sequence"/>
</dbReference>
<evidence type="ECO:0000313" key="2">
    <source>
        <dbReference type="EMBL" id="OGG69465.1"/>
    </source>
</evidence>
<feature type="domain" description="Endonuclease/exonuclease/phosphatase" evidence="1">
    <location>
        <begin position="9"/>
        <end position="234"/>
    </location>
</feature>
<dbReference type="Pfam" id="PF03372">
    <property type="entry name" value="Exo_endo_phos"/>
    <property type="match status" value="1"/>
</dbReference>
<evidence type="ECO:0000259" key="1">
    <source>
        <dbReference type="Pfam" id="PF03372"/>
    </source>
</evidence>
<gene>
    <name evidence="2" type="ORF">A3F27_01015</name>
</gene>
<comment type="caution">
    <text evidence="2">The sequence shown here is derived from an EMBL/GenBank/DDBJ whole genome shotgun (WGS) entry which is preliminary data.</text>
</comment>
<dbReference type="Gene3D" id="3.60.10.10">
    <property type="entry name" value="Endonuclease/exonuclease/phosphatase"/>
    <property type="match status" value="1"/>
</dbReference>
<dbReference type="AlphaFoldDB" id="A0A1F6E6Y2"/>
<dbReference type="InterPro" id="IPR005135">
    <property type="entry name" value="Endo/exonuclease/phosphatase"/>
</dbReference>
<dbReference type="InterPro" id="IPR036691">
    <property type="entry name" value="Endo/exonu/phosph_ase_sf"/>
</dbReference>
<accession>A0A1F6E6Y2</accession>
<protein>
    <recommendedName>
        <fullName evidence="1">Endonuclease/exonuclease/phosphatase domain-containing protein</fullName>
    </recommendedName>
</protein>
<dbReference type="GO" id="GO:0003824">
    <property type="term" value="F:catalytic activity"/>
    <property type="evidence" value="ECO:0007669"/>
    <property type="project" value="InterPro"/>
</dbReference>
<name>A0A1F6E6Y2_9BACT</name>
<evidence type="ECO:0000313" key="3">
    <source>
        <dbReference type="Proteomes" id="UP000176689"/>
    </source>
</evidence>